<evidence type="ECO:0000313" key="2">
    <source>
        <dbReference type="EMBL" id="CAL4789994.1"/>
    </source>
</evidence>
<dbReference type="AlphaFoldDB" id="A0A9P1GA11"/>
<sequence>MGPECASWGIPARGTSKRTYINPFGAMELGFVADANECVAKLVLCLLLMMAKHAYFVIEQPANSLLQKAHRFETFINHTCYVYSCRFWMQLHGHGSPKPTICYSNAPWVNCLNLGPLRKGVRLANTVLHTTRQTLRNGGGNLAMIRFSLTHGI</sequence>
<gene>
    <name evidence="1" type="ORF">C1SCF055_LOCUS28621</name>
</gene>
<reference evidence="1" key="1">
    <citation type="submission" date="2022-10" db="EMBL/GenBank/DDBJ databases">
        <authorList>
            <person name="Chen Y."/>
            <person name="Dougan E. K."/>
            <person name="Chan C."/>
            <person name="Rhodes N."/>
            <person name="Thang M."/>
        </authorList>
    </citation>
    <scope>NUCLEOTIDE SEQUENCE</scope>
</reference>
<evidence type="ECO:0000313" key="3">
    <source>
        <dbReference type="Proteomes" id="UP001152797"/>
    </source>
</evidence>
<dbReference type="EMBL" id="CAMXCT030003137">
    <property type="protein sequence ID" value="CAL4789994.1"/>
    <property type="molecule type" value="Genomic_DNA"/>
</dbReference>
<reference evidence="2 3" key="2">
    <citation type="submission" date="2024-05" db="EMBL/GenBank/DDBJ databases">
        <authorList>
            <person name="Chen Y."/>
            <person name="Shah S."/>
            <person name="Dougan E. K."/>
            <person name="Thang M."/>
            <person name="Chan C."/>
        </authorList>
    </citation>
    <scope>NUCLEOTIDE SEQUENCE [LARGE SCALE GENOMIC DNA]</scope>
</reference>
<proteinExistence type="predicted"/>
<keyword evidence="3" id="KW-1185">Reference proteome</keyword>
<dbReference type="EMBL" id="CAMXCT020003137">
    <property type="protein sequence ID" value="CAL1156057.1"/>
    <property type="molecule type" value="Genomic_DNA"/>
</dbReference>
<accession>A0A9P1GA11</accession>
<dbReference type="Proteomes" id="UP001152797">
    <property type="component" value="Unassembled WGS sequence"/>
</dbReference>
<comment type="caution">
    <text evidence="1">The sequence shown here is derived from an EMBL/GenBank/DDBJ whole genome shotgun (WGS) entry which is preliminary data.</text>
</comment>
<evidence type="ECO:0000313" key="1">
    <source>
        <dbReference type="EMBL" id="CAI4002682.1"/>
    </source>
</evidence>
<dbReference type="EMBL" id="CAMXCT010003137">
    <property type="protein sequence ID" value="CAI4002682.1"/>
    <property type="molecule type" value="Genomic_DNA"/>
</dbReference>
<dbReference type="OrthoDB" id="413457at2759"/>
<organism evidence="1">
    <name type="scientific">Cladocopium goreaui</name>
    <dbReference type="NCBI Taxonomy" id="2562237"/>
    <lineage>
        <taxon>Eukaryota</taxon>
        <taxon>Sar</taxon>
        <taxon>Alveolata</taxon>
        <taxon>Dinophyceae</taxon>
        <taxon>Suessiales</taxon>
        <taxon>Symbiodiniaceae</taxon>
        <taxon>Cladocopium</taxon>
    </lineage>
</organism>
<protein>
    <submittedName>
        <fullName evidence="1">Uncharacterized protein</fullName>
    </submittedName>
</protein>
<name>A0A9P1GA11_9DINO</name>